<dbReference type="EMBL" id="CP042997">
    <property type="protein sequence ID" value="QEH37068.1"/>
    <property type="molecule type" value="Genomic_DNA"/>
</dbReference>
<name>A0A5B9W8Z1_9BACT</name>
<dbReference type="AlphaFoldDB" id="A0A5B9W8Z1"/>
<reference evidence="1 2" key="1">
    <citation type="submission" date="2019-08" db="EMBL/GenBank/DDBJ databases">
        <title>Deep-cultivation of Planctomycetes and their phenomic and genomic characterization uncovers novel biology.</title>
        <authorList>
            <person name="Wiegand S."/>
            <person name="Jogler M."/>
            <person name="Boedeker C."/>
            <person name="Pinto D."/>
            <person name="Vollmers J."/>
            <person name="Rivas-Marin E."/>
            <person name="Kohn T."/>
            <person name="Peeters S.H."/>
            <person name="Heuer A."/>
            <person name="Rast P."/>
            <person name="Oberbeckmann S."/>
            <person name="Bunk B."/>
            <person name="Jeske O."/>
            <person name="Meyerdierks A."/>
            <person name="Storesund J.E."/>
            <person name="Kallscheuer N."/>
            <person name="Luecker S."/>
            <person name="Lage O.M."/>
            <person name="Pohl T."/>
            <person name="Merkel B.J."/>
            <person name="Hornburger P."/>
            <person name="Mueller R.-W."/>
            <person name="Bruemmer F."/>
            <person name="Labrenz M."/>
            <person name="Spormann A.M."/>
            <person name="Op den Camp H."/>
            <person name="Overmann J."/>
            <person name="Amann R."/>
            <person name="Jetten M.S.M."/>
            <person name="Mascher T."/>
            <person name="Medema M.H."/>
            <person name="Devos D.P."/>
            <person name="Kaster A.-K."/>
            <person name="Ovreas L."/>
            <person name="Rohde M."/>
            <person name="Galperin M.Y."/>
            <person name="Jogler C."/>
        </authorList>
    </citation>
    <scope>NUCLEOTIDE SEQUENCE [LARGE SCALE GENOMIC DNA]</scope>
    <source>
        <strain evidence="1 2">OJF2</strain>
    </source>
</reference>
<dbReference type="OrthoDB" id="274195at2"/>
<accession>A0A5B9W8Z1</accession>
<evidence type="ECO:0000313" key="1">
    <source>
        <dbReference type="EMBL" id="QEH37068.1"/>
    </source>
</evidence>
<evidence type="ECO:0000313" key="2">
    <source>
        <dbReference type="Proteomes" id="UP000324233"/>
    </source>
</evidence>
<sequence length="616" mass="68886">MAGRDWLLIQELLERGEEEFVDRLRGFHDAEALAGFAERWYSNASTRSRELLLAYLDRPLNAYRHEPLVKRLFKLAEKARDDEVMARFLVAFDRSVRRVEMDRVRNRYRSFRTEEEFERQKAAWQDEGADHLYGGISARTAYQPDVYQLQGVWREHVLAVPAGGTMPRAEWGRAAVHRGKLDRFRLFSVSTRRYLRRRAWRYFRRIGKTEWSRYVAGISGALAIYEDADVNDGLALLDNWGLVHALFHHSDVLQANPRGWLPREGRSLSELKPAPAFPEAWENESGRLLDLLRQARCRPVRRWAMGMLDRNPDAVLAQGLEALIGFLDSLDANVIAWAAGILERSGAAAGLEPAQWLALARKAGPDALPVLAGLLRRFLEPSRLTTDEAAELASSHSLPVARYGYDALNARAITPGDIPALLPVLDAACGPLRPELLDWLGTTLRALGYDVDRILLLLDSRHADARAAGLAWFRSAPEAGNDIELWRRLAESPHDDVRLALAQVLDRHAAEGGVDGRATDISRALDADRLRFLWAAILLNIHRGGRAKPGVVEQVATRLGRHPGDAPQLLPLLAIALRSLRTTERNAALVAVVKLTEKSPAAAAAVEAAFPELKWG</sequence>
<dbReference type="Proteomes" id="UP000324233">
    <property type="component" value="Chromosome"/>
</dbReference>
<gene>
    <name evidence="1" type="ORF">OJF2_56530</name>
</gene>
<dbReference type="KEGG" id="agv:OJF2_56530"/>
<protein>
    <submittedName>
        <fullName evidence="1">Uncharacterized protein</fullName>
    </submittedName>
</protein>
<dbReference type="RefSeq" id="WP_148596679.1">
    <property type="nucleotide sequence ID" value="NZ_CP042997.1"/>
</dbReference>
<organism evidence="1 2">
    <name type="scientific">Aquisphaera giovannonii</name>
    <dbReference type="NCBI Taxonomy" id="406548"/>
    <lineage>
        <taxon>Bacteria</taxon>
        <taxon>Pseudomonadati</taxon>
        <taxon>Planctomycetota</taxon>
        <taxon>Planctomycetia</taxon>
        <taxon>Isosphaerales</taxon>
        <taxon>Isosphaeraceae</taxon>
        <taxon>Aquisphaera</taxon>
    </lineage>
</organism>
<proteinExistence type="predicted"/>
<keyword evidence="2" id="KW-1185">Reference proteome</keyword>